<sequence length="714" mass="67697">MDLSLASALLGEAGRVPPMLLVSSADTLAGLSVAVAAGTSHPPALELFCFLTILAADGESGAELAFLDWGVRAVAAALRALAAPAPDTDANRDVARRALIVCATCLQRGACAPAAWDAVELCAAAVAFAAALSADALPDLFRASGVAPAGTASMQIPVLALWPAALSRGMARLACSPAGSSCAPAADLDDGSPPLQGAPGRGRQALPVCLLALADTAARLEACDGSPARAGALGCEQAHAESGAADRDGGASGGGPVTLSSSDPHRPPSAPASCSPHGLAGVVRAAAAAAVAHAAVSPCPRAGGPSRPLDDEPRIPECAPAAADPAAWEGLLQLAGPAAGEAVPSDTGCASPAGAAASRPRAPRTALAALLATALGAAASGRAATDGLPPHSAAACWLEAGGFQGVAAVLAAFRAASGAERPALGLLRLLDPAKRPSALPAGSAEGLAPALAAAAASLVGAEADSSRAAALPGDGPATPSPSSVTSVAKGIAADSAAGSASARARDQQRPTGSAALAEAAGALAWAACDVAAAGPSAAAASAAAVALLPCVGAAASAPDHGGAAAAALLVPAFLLAQALPEARVRGGALSVAARALDARLAVEAGEGARSDVSALSAVVAASAGAEAGPESAVASLLSEAAAGERLAGEAAPLRVVLAAARCGGALGRGARAVARGVLADAGGRPLGPLGGDAEAQLAATLGACEEGGACGQAQ</sequence>
<name>A0A7S0JZU1_CAFRO</name>
<organism evidence="2">
    <name type="scientific">Cafeteria roenbergensis</name>
    <name type="common">Marine flagellate</name>
    <dbReference type="NCBI Taxonomy" id="33653"/>
    <lineage>
        <taxon>Eukaryota</taxon>
        <taxon>Sar</taxon>
        <taxon>Stramenopiles</taxon>
        <taxon>Bigyra</taxon>
        <taxon>Opalozoa</taxon>
        <taxon>Bicosoecida</taxon>
        <taxon>Cafeteriaceae</taxon>
        <taxon>Cafeteria</taxon>
    </lineage>
</organism>
<evidence type="ECO:0000313" key="2">
    <source>
        <dbReference type="EMBL" id="CAD8566180.1"/>
    </source>
</evidence>
<evidence type="ECO:0000256" key="1">
    <source>
        <dbReference type="SAM" id="MobiDB-lite"/>
    </source>
</evidence>
<dbReference type="AlphaFoldDB" id="A0A7S0JZU1"/>
<accession>A0A7S0JZU1</accession>
<dbReference type="EMBL" id="HBET01015711">
    <property type="protein sequence ID" value="CAD8566180.1"/>
    <property type="molecule type" value="Transcribed_RNA"/>
</dbReference>
<feature type="region of interest" description="Disordered" evidence="1">
    <location>
        <begin position="297"/>
        <end position="318"/>
    </location>
</feature>
<gene>
    <name evidence="2" type="ORF">CROE0942_LOCUS10559</name>
</gene>
<protein>
    <submittedName>
        <fullName evidence="2">Uncharacterized protein</fullName>
    </submittedName>
</protein>
<proteinExistence type="predicted"/>
<feature type="region of interest" description="Disordered" evidence="1">
    <location>
        <begin position="241"/>
        <end position="275"/>
    </location>
</feature>
<reference evidence="2" key="1">
    <citation type="submission" date="2021-01" db="EMBL/GenBank/DDBJ databases">
        <authorList>
            <person name="Corre E."/>
            <person name="Pelletier E."/>
            <person name="Niang G."/>
            <person name="Scheremetjew M."/>
            <person name="Finn R."/>
            <person name="Kale V."/>
            <person name="Holt S."/>
            <person name="Cochrane G."/>
            <person name="Meng A."/>
            <person name="Brown T."/>
            <person name="Cohen L."/>
        </authorList>
    </citation>
    <scope>NUCLEOTIDE SEQUENCE</scope>
    <source>
        <strain evidence="2">E4-10</strain>
    </source>
</reference>